<dbReference type="Pfam" id="PF00696">
    <property type="entry name" value="AA_kinase"/>
    <property type="match status" value="1"/>
</dbReference>
<dbReference type="PROSITE" id="PS51671">
    <property type="entry name" value="ACT"/>
    <property type="match status" value="2"/>
</dbReference>
<dbReference type="InterPro" id="IPR045865">
    <property type="entry name" value="ACT-like_dom_sf"/>
</dbReference>
<dbReference type="NCBIfam" id="TIGR00656">
    <property type="entry name" value="asp_kin_monofn"/>
    <property type="match status" value="1"/>
</dbReference>
<keyword evidence="10" id="KW-0457">Lysine biosynthesis</keyword>
<dbReference type="NCBIfam" id="NF005154">
    <property type="entry name" value="PRK06635.1-2"/>
    <property type="match status" value="1"/>
</dbReference>
<dbReference type="UniPathway" id="UPA00050">
    <property type="reaction ID" value="UER00461"/>
</dbReference>
<evidence type="ECO:0000313" key="13">
    <source>
        <dbReference type="EMBL" id="VFU15141.1"/>
    </source>
</evidence>
<evidence type="ECO:0000256" key="3">
    <source>
        <dbReference type="ARBA" id="ARBA00010122"/>
    </source>
</evidence>
<dbReference type="GO" id="GO:0009090">
    <property type="term" value="P:homoserine biosynthetic process"/>
    <property type="evidence" value="ECO:0007669"/>
    <property type="project" value="TreeGrafter"/>
</dbReference>
<dbReference type="CDD" id="cd04913">
    <property type="entry name" value="ACT_AKii-LysC-BS-like_1"/>
    <property type="match status" value="1"/>
</dbReference>
<dbReference type="NCBIfam" id="NF005155">
    <property type="entry name" value="PRK06635.1-4"/>
    <property type="match status" value="1"/>
</dbReference>
<evidence type="ECO:0000256" key="2">
    <source>
        <dbReference type="ARBA" id="ARBA00005139"/>
    </source>
</evidence>
<dbReference type="InterPro" id="IPR018042">
    <property type="entry name" value="Aspartate_kinase_CS"/>
</dbReference>
<keyword evidence="9" id="KW-0067">ATP-binding</keyword>
<dbReference type="GO" id="GO:0005524">
    <property type="term" value="F:ATP binding"/>
    <property type="evidence" value="ECO:0007669"/>
    <property type="project" value="UniProtKB-KW"/>
</dbReference>
<dbReference type="PANTHER" id="PTHR21499">
    <property type="entry name" value="ASPARTATE KINASE"/>
    <property type="match status" value="1"/>
</dbReference>
<evidence type="ECO:0000256" key="8">
    <source>
        <dbReference type="ARBA" id="ARBA00022777"/>
    </source>
</evidence>
<dbReference type="EC" id="2.7.2.4" evidence="4"/>
<comment type="similarity">
    <text evidence="3">Belongs to the aspartokinase family.</text>
</comment>
<feature type="domain" description="ACT" evidence="12">
    <location>
        <begin position="264"/>
        <end position="339"/>
    </location>
</feature>
<dbReference type="EMBL" id="CAADRM010000103">
    <property type="protein sequence ID" value="VFU15141.1"/>
    <property type="molecule type" value="Genomic_DNA"/>
</dbReference>
<reference evidence="13" key="1">
    <citation type="submission" date="2019-03" db="EMBL/GenBank/DDBJ databases">
        <authorList>
            <person name="Hao L."/>
        </authorList>
    </citation>
    <scope>NUCLEOTIDE SEQUENCE</scope>
</reference>
<dbReference type="InterPro" id="IPR001048">
    <property type="entry name" value="Asp/Glu/Uridylate_kinase"/>
</dbReference>
<dbReference type="InterPro" id="IPR054352">
    <property type="entry name" value="ACT_Aspartokinase"/>
</dbReference>
<dbReference type="InterPro" id="IPR001341">
    <property type="entry name" value="Asp_kinase"/>
</dbReference>
<comment type="pathway">
    <text evidence="1">Amino-acid biosynthesis; L-methionine biosynthesis via de novo pathway; L-homoserine from L-aspartate: step 1/3.</text>
</comment>
<keyword evidence="7" id="KW-0547">Nucleotide-binding</keyword>
<evidence type="ECO:0000256" key="4">
    <source>
        <dbReference type="ARBA" id="ARBA00013059"/>
    </source>
</evidence>
<dbReference type="InterPro" id="IPR005260">
    <property type="entry name" value="Asp_kin_monofn"/>
</dbReference>
<dbReference type="GO" id="GO:0009088">
    <property type="term" value="P:threonine biosynthetic process"/>
    <property type="evidence" value="ECO:0007669"/>
    <property type="project" value="UniProtKB-UniPathway"/>
</dbReference>
<dbReference type="FunFam" id="3.30.2130.10:FF:000002">
    <property type="entry name" value="Aspartokinase"/>
    <property type="match status" value="1"/>
</dbReference>
<dbReference type="NCBIfam" id="TIGR00657">
    <property type="entry name" value="asp_kinases"/>
    <property type="match status" value="1"/>
</dbReference>
<keyword evidence="6 13" id="KW-0808">Transferase</keyword>
<dbReference type="SUPFAM" id="SSF53633">
    <property type="entry name" value="Carbamate kinase-like"/>
    <property type="match status" value="1"/>
</dbReference>
<keyword evidence="8 13" id="KW-0418">Kinase</keyword>
<dbReference type="CDD" id="cd04261">
    <property type="entry name" value="AAK_AKii-LysC-BS"/>
    <property type="match status" value="1"/>
</dbReference>
<evidence type="ECO:0000256" key="6">
    <source>
        <dbReference type="ARBA" id="ARBA00022679"/>
    </source>
</evidence>
<comment type="catalytic activity">
    <reaction evidence="11">
        <text>L-aspartate + ATP = 4-phospho-L-aspartate + ADP</text>
        <dbReference type="Rhea" id="RHEA:23776"/>
        <dbReference type="ChEBI" id="CHEBI:29991"/>
        <dbReference type="ChEBI" id="CHEBI:30616"/>
        <dbReference type="ChEBI" id="CHEBI:57535"/>
        <dbReference type="ChEBI" id="CHEBI:456216"/>
        <dbReference type="EC" id="2.7.2.4"/>
    </reaction>
</comment>
<dbReference type="FunFam" id="3.40.1160.10:FF:000002">
    <property type="entry name" value="Aspartokinase"/>
    <property type="match status" value="1"/>
</dbReference>
<evidence type="ECO:0000256" key="1">
    <source>
        <dbReference type="ARBA" id="ARBA00004986"/>
    </source>
</evidence>
<keyword evidence="5" id="KW-0028">Amino-acid biosynthesis</keyword>
<evidence type="ECO:0000256" key="5">
    <source>
        <dbReference type="ARBA" id="ARBA00022605"/>
    </source>
</evidence>
<evidence type="ECO:0000256" key="7">
    <source>
        <dbReference type="ARBA" id="ARBA00022741"/>
    </source>
</evidence>
<organism evidence="13">
    <name type="scientific">anaerobic digester metagenome</name>
    <dbReference type="NCBI Taxonomy" id="1263854"/>
    <lineage>
        <taxon>unclassified sequences</taxon>
        <taxon>metagenomes</taxon>
        <taxon>ecological metagenomes</taxon>
    </lineage>
</organism>
<dbReference type="SUPFAM" id="SSF55021">
    <property type="entry name" value="ACT-like"/>
    <property type="match status" value="2"/>
</dbReference>
<dbReference type="InterPro" id="IPR036393">
    <property type="entry name" value="AceGlu_kinase-like_sf"/>
</dbReference>
<feature type="domain" description="ACT" evidence="12">
    <location>
        <begin position="345"/>
        <end position="414"/>
    </location>
</feature>
<dbReference type="Pfam" id="PF01842">
    <property type="entry name" value="ACT"/>
    <property type="match status" value="1"/>
</dbReference>
<dbReference type="Gene3D" id="3.40.1160.10">
    <property type="entry name" value="Acetylglutamate kinase-like"/>
    <property type="match status" value="1"/>
</dbReference>
<dbReference type="GO" id="GO:0004072">
    <property type="term" value="F:aspartate kinase activity"/>
    <property type="evidence" value="ECO:0007669"/>
    <property type="project" value="UniProtKB-EC"/>
</dbReference>
<accession>A0A485M6Z0</accession>
<protein>
    <recommendedName>
        <fullName evidence="4">aspartate kinase</fullName>
        <ecNumber evidence="4">2.7.2.4</ecNumber>
    </recommendedName>
</protein>
<evidence type="ECO:0000256" key="10">
    <source>
        <dbReference type="ARBA" id="ARBA00023154"/>
    </source>
</evidence>
<name>A0A485M6Z0_9ZZZZ</name>
<dbReference type="PIRSF" id="PIRSF000726">
    <property type="entry name" value="Asp_kin"/>
    <property type="match status" value="1"/>
</dbReference>
<dbReference type="PROSITE" id="PS00324">
    <property type="entry name" value="ASPARTOKINASE"/>
    <property type="match status" value="1"/>
</dbReference>
<comment type="pathway">
    <text evidence="2">Amino-acid biosynthesis; L-threonine biosynthesis; L-threonine from L-aspartate: step 1/5.</text>
</comment>
<evidence type="ECO:0000256" key="11">
    <source>
        <dbReference type="ARBA" id="ARBA00047872"/>
    </source>
</evidence>
<dbReference type="AlphaFoldDB" id="A0A485M6Z0"/>
<dbReference type="InterPro" id="IPR002912">
    <property type="entry name" value="ACT_dom"/>
</dbReference>
<dbReference type="GO" id="GO:0009089">
    <property type="term" value="P:lysine biosynthetic process via diaminopimelate"/>
    <property type="evidence" value="ECO:0007669"/>
    <property type="project" value="InterPro"/>
</dbReference>
<evidence type="ECO:0000259" key="12">
    <source>
        <dbReference type="PROSITE" id="PS51671"/>
    </source>
</evidence>
<dbReference type="InterPro" id="IPR041740">
    <property type="entry name" value="AKii-LysC-BS"/>
</dbReference>
<gene>
    <name evidence="13" type="primary">lysC</name>
    <name evidence="13" type="ORF">SCFA_40029</name>
</gene>
<proteinExistence type="inferred from homology"/>
<dbReference type="GO" id="GO:0005829">
    <property type="term" value="C:cytosol"/>
    <property type="evidence" value="ECO:0007669"/>
    <property type="project" value="TreeGrafter"/>
</dbReference>
<evidence type="ECO:0000256" key="9">
    <source>
        <dbReference type="ARBA" id="ARBA00022840"/>
    </source>
</evidence>
<sequence length="414" mass="44997">MAVIVQKYGGTSVGSLEKIRRVAEKIAKRHREGNQVAVVVSAMAGETDRLIRLARDLSERPDRRELDVLVSTGEQVTISLLAMALKDLGAPARSFLAHQICIFTDNAYTKARITRIETDRISRALESGEIAVVAGFQGITEEREITTLGRGGSDTSAVALAAVLKADVCEIYTDVDGVYTCDPNICNKARRLDRITYDEMLELASLGAKVLQTRAVEFAKKYRVPILVKSAFSDDGGTLTTTEDEDMEKEVVSGITYDRNEARITVLGVQDRPGVAANIFKALADENINVDMIIQNTSTDGKSADLSFTVTKTDYERTMDIVRKKAPEFGARDVVGNTAIAKLSIVGVGMRSHAGVAARMFEALSQVGINITMISTSEIKISCVIDEKFLELGVRVLHEAFELDNAGGGIVEEN</sequence>
<dbReference type="PANTHER" id="PTHR21499:SF3">
    <property type="entry name" value="ASPARTOKINASE"/>
    <property type="match status" value="1"/>
</dbReference>
<dbReference type="Pfam" id="PF22468">
    <property type="entry name" value="ACT_9"/>
    <property type="match status" value="1"/>
</dbReference>
<dbReference type="UniPathway" id="UPA00051">
    <property type="reaction ID" value="UER00462"/>
</dbReference>
<dbReference type="Gene3D" id="3.30.2130.10">
    <property type="entry name" value="VC0802-like"/>
    <property type="match status" value="1"/>
</dbReference>
<dbReference type="CDD" id="cd04923">
    <property type="entry name" value="ACT_AK-LysC-DapG-like_2"/>
    <property type="match status" value="1"/>
</dbReference>